<reference evidence="3 4" key="1">
    <citation type="submission" date="2023-11" db="EMBL/GenBank/DDBJ databases">
        <authorList>
            <person name="Xu M."/>
            <person name="Jiang T."/>
        </authorList>
    </citation>
    <scope>NUCLEOTIDE SEQUENCE [LARGE SCALE GENOMIC DNA]</scope>
    <source>
        <strain evidence="3 4">SD</strain>
    </source>
</reference>
<dbReference type="Proteomes" id="UP001277761">
    <property type="component" value="Unassembled WGS sequence"/>
</dbReference>
<gene>
    <name evidence="3" type="ORF">SK069_12320</name>
</gene>
<dbReference type="PANTHER" id="PTHR19136:SF81">
    <property type="entry name" value="MOLYBDENUM COFACTOR GUANYLYLTRANSFERASE"/>
    <property type="match status" value="1"/>
</dbReference>
<dbReference type="PANTHER" id="PTHR19136">
    <property type="entry name" value="MOLYBDENUM COFACTOR GUANYLYLTRANSFERASE"/>
    <property type="match status" value="1"/>
</dbReference>
<accession>A0ABU4VN67</accession>
<evidence type="ECO:0000256" key="1">
    <source>
        <dbReference type="ARBA" id="ARBA00022679"/>
    </source>
</evidence>
<feature type="domain" description="MobA-like NTP transferase" evidence="2">
    <location>
        <begin position="6"/>
        <end position="145"/>
    </location>
</feature>
<sequence length="186" mass="19005">MEARVAVILAGGRSRRMGTPKAGVLLDGRPLLAHAVAAAQDAGLRPVVVAKDDSALPALPVERWREPAAPRHPLTGVAAALRRAAAPVVVLPVDLPGVPAGLLAALAARPEPLVVVRGAGRLHPLLGRFGPEHADALERAADAGAPVVTTVEALGAAVLGDDELRVHGDPAVLLRNVNRPEDLPAA</sequence>
<organism evidence="3 4">
    <name type="scientific">Patulibacter brassicae</name>
    <dbReference type="NCBI Taxonomy" id="1705717"/>
    <lineage>
        <taxon>Bacteria</taxon>
        <taxon>Bacillati</taxon>
        <taxon>Actinomycetota</taxon>
        <taxon>Thermoleophilia</taxon>
        <taxon>Solirubrobacterales</taxon>
        <taxon>Patulibacteraceae</taxon>
        <taxon>Patulibacter</taxon>
    </lineage>
</organism>
<keyword evidence="1 3" id="KW-0808">Transferase</keyword>
<proteinExistence type="predicted"/>
<evidence type="ECO:0000313" key="3">
    <source>
        <dbReference type="EMBL" id="MDX8152386.1"/>
    </source>
</evidence>
<dbReference type="InterPro" id="IPR025877">
    <property type="entry name" value="MobA-like_NTP_Trfase"/>
</dbReference>
<dbReference type="SUPFAM" id="SSF53448">
    <property type="entry name" value="Nucleotide-diphospho-sugar transferases"/>
    <property type="match status" value="1"/>
</dbReference>
<name>A0ABU4VN67_9ACTN</name>
<evidence type="ECO:0000259" key="2">
    <source>
        <dbReference type="Pfam" id="PF12804"/>
    </source>
</evidence>
<protein>
    <submittedName>
        <fullName evidence="3">NTP transferase domain-containing protein</fullName>
    </submittedName>
</protein>
<dbReference type="Gene3D" id="3.90.550.10">
    <property type="entry name" value="Spore Coat Polysaccharide Biosynthesis Protein SpsA, Chain A"/>
    <property type="match status" value="1"/>
</dbReference>
<dbReference type="InterPro" id="IPR029044">
    <property type="entry name" value="Nucleotide-diphossugar_trans"/>
</dbReference>
<evidence type="ECO:0000313" key="4">
    <source>
        <dbReference type="Proteomes" id="UP001277761"/>
    </source>
</evidence>
<dbReference type="EMBL" id="JAXAVX010000005">
    <property type="protein sequence ID" value="MDX8152386.1"/>
    <property type="molecule type" value="Genomic_DNA"/>
</dbReference>
<dbReference type="Pfam" id="PF12804">
    <property type="entry name" value="NTP_transf_3"/>
    <property type="match status" value="1"/>
</dbReference>
<dbReference type="RefSeq" id="WP_319954540.1">
    <property type="nucleotide sequence ID" value="NZ_JAXAVX010000005.1"/>
</dbReference>
<keyword evidence="4" id="KW-1185">Reference proteome</keyword>
<dbReference type="GO" id="GO:0016740">
    <property type="term" value="F:transferase activity"/>
    <property type="evidence" value="ECO:0007669"/>
    <property type="project" value="UniProtKB-KW"/>
</dbReference>
<comment type="caution">
    <text evidence="3">The sequence shown here is derived from an EMBL/GenBank/DDBJ whole genome shotgun (WGS) entry which is preliminary data.</text>
</comment>